<accession>A0A0L8GBP3</accession>
<gene>
    <name evidence="1" type="ORF">OCBIM_22036390mg</name>
</gene>
<sequence length="144" mass="16872">MSSESDLFLNVKKTKILVVDKYRTDQVLKADEKRVNAFEMWCYRRILRVSWTEGRTKNWVLEKLGCEMTLRRTIMKQKLRFFGYVMHRDGLERTIITSKVNGRRKRGRPSTSWLKYIAATGLPLNSSVHGVKKVASHRDDHSIA</sequence>
<proteinExistence type="predicted"/>
<evidence type="ECO:0000313" key="1">
    <source>
        <dbReference type="EMBL" id="KOF74343.1"/>
    </source>
</evidence>
<dbReference type="EMBL" id="KQ422743">
    <property type="protein sequence ID" value="KOF74343.1"/>
    <property type="molecule type" value="Genomic_DNA"/>
</dbReference>
<name>A0A0L8GBP3_OCTBM</name>
<evidence type="ECO:0008006" key="2">
    <source>
        <dbReference type="Google" id="ProtNLM"/>
    </source>
</evidence>
<organism evidence="1">
    <name type="scientific">Octopus bimaculoides</name>
    <name type="common">California two-spotted octopus</name>
    <dbReference type="NCBI Taxonomy" id="37653"/>
    <lineage>
        <taxon>Eukaryota</taxon>
        <taxon>Metazoa</taxon>
        <taxon>Spiralia</taxon>
        <taxon>Lophotrochozoa</taxon>
        <taxon>Mollusca</taxon>
        <taxon>Cephalopoda</taxon>
        <taxon>Coleoidea</taxon>
        <taxon>Octopodiformes</taxon>
        <taxon>Octopoda</taxon>
        <taxon>Incirrata</taxon>
        <taxon>Octopodidae</taxon>
        <taxon>Octopus</taxon>
    </lineage>
</organism>
<dbReference type="AlphaFoldDB" id="A0A0L8GBP3"/>
<reference evidence="1" key="1">
    <citation type="submission" date="2015-07" db="EMBL/GenBank/DDBJ databases">
        <title>MeaNS - Measles Nucleotide Surveillance Program.</title>
        <authorList>
            <person name="Tran T."/>
            <person name="Druce J."/>
        </authorList>
    </citation>
    <scope>NUCLEOTIDE SEQUENCE</scope>
    <source>
        <strain evidence="1">UCB-OBI-ISO-001</strain>
        <tissue evidence="1">Gonad</tissue>
    </source>
</reference>
<protein>
    <recommendedName>
        <fullName evidence="2">Reverse transcriptase domain-containing protein</fullName>
    </recommendedName>
</protein>